<gene>
    <name evidence="5" type="ORF">BU24DRAFT_441757</name>
</gene>
<reference evidence="5" key="1">
    <citation type="journal article" date="2020" name="Stud. Mycol.">
        <title>101 Dothideomycetes genomes: a test case for predicting lifestyles and emergence of pathogens.</title>
        <authorList>
            <person name="Haridas S."/>
            <person name="Albert R."/>
            <person name="Binder M."/>
            <person name="Bloem J."/>
            <person name="Labutti K."/>
            <person name="Salamov A."/>
            <person name="Andreopoulos B."/>
            <person name="Baker S."/>
            <person name="Barry K."/>
            <person name="Bills G."/>
            <person name="Bluhm B."/>
            <person name="Cannon C."/>
            <person name="Castanera R."/>
            <person name="Culley D."/>
            <person name="Daum C."/>
            <person name="Ezra D."/>
            <person name="Gonzalez J."/>
            <person name="Henrissat B."/>
            <person name="Kuo A."/>
            <person name="Liang C."/>
            <person name="Lipzen A."/>
            <person name="Lutzoni F."/>
            <person name="Magnuson J."/>
            <person name="Mondo S."/>
            <person name="Nolan M."/>
            <person name="Ohm R."/>
            <person name="Pangilinan J."/>
            <person name="Park H.-J."/>
            <person name="Ramirez L."/>
            <person name="Alfaro M."/>
            <person name="Sun H."/>
            <person name="Tritt A."/>
            <person name="Yoshinaga Y."/>
            <person name="Zwiers L.-H."/>
            <person name="Turgeon B."/>
            <person name="Goodwin S."/>
            <person name="Spatafora J."/>
            <person name="Crous P."/>
            <person name="Grigoriev I."/>
        </authorList>
    </citation>
    <scope>NUCLEOTIDE SEQUENCE</scope>
    <source>
        <strain evidence="5">CBS 175.79</strain>
    </source>
</reference>
<dbReference type="PANTHER" id="PTHR11365:SF10">
    <property type="entry name" value="HYDANTOINASE_OXOPROLINASE"/>
    <property type="match status" value="1"/>
</dbReference>
<dbReference type="Gene3D" id="3.40.1610.10">
    <property type="entry name" value="CV3147-like domain"/>
    <property type="match status" value="1"/>
</dbReference>
<evidence type="ECO:0000259" key="4">
    <source>
        <dbReference type="Pfam" id="PF20906"/>
    </source>
</evidence>
<dbReference type="Gene3D" id="2.40.390.10">
    <property type="entry name" value="CV3147-like"/>
    <property type="match status" value="1"/>
</dbReference>
<dbReference type="FunFam" id="3.40.1610.10:FF:000001">
    <property type="entry name" value="Hydantoinase, putative"/>
    <property type="match status" value="1"/>
</dbReference>
<keyword evidence="6" id="KW-1185">Reference proteome</keyword>
<dbReference type="Pfam" id="PF20906">
    <property type="entry name" value="S-Me-THD_C"/>
    <property type="match status" value="1"/>
</dbReference>
<evidence type="ECO:0000313" key="6">
    <source>
        <dbReference type="Proteomes" id="UP000799778"/>
    </source>
</evidence>
<evidence type="ECO:0000259" key="2">
    <source>
        <dbReference type="Pfam" id="PF05378"/>
    </source>
</evidence>
<protein>
    <recommendedName>
        <fullName evidence="7">DUF917-domain-containing protein</fullName>
    </recommendedName>
</protein>
<dbReference type="InterPro" id="IPR043129">
    <property type="entry name" value="ATPase_NBD"/>
</dbReference>
<feature type="domain" description="S-Me-THD-like C-terminal" evidence="4">
    <location>
        <begin position="772"/>
        <end position="988"/>
    </location>
</feature>
<accession>A0A6A5XLR5</accession>
<feature type="domain" description="S-Me-THD N-terminal" evidence="3">
    <location>
        <begin position="605"/>
        <end position="765"/>
    </location>
</feature>
<dbReference type="InterPro" id="IPR027479">
    <property type="entry name" value="S-Me-THD_N_sf"/>
</dbReference>
<dbReference type="InterPro" id="IPR045079">
    <property type="entry name" value="Oxoprolinase-like"/>
</dbReference>
<evidence type="ECO:0000313" key="5">
    <source>
        <dbReference type="EMBL" id="KAF2014102.1"/>
    </source>
</evidence>
<dbReference type="PANTHER" id="PTHR11365">
    <property type="entry name" value="5-OXOPROLINASE RELATED"/>
    <property type="match status" value="1"/>
</dbReference>
<dbReference type="InterPro" id="IPR008040">
    <property type="entry name" value="Hydant_A_N"/>
</dbReference>
<dbReference type="AlphaFoldDB" id="A0A6A5XLR5"/>
<dbReference type="InterPro" id="IPR002821">
    <property type="entry name" value="Hydantoinase_A"/>
</dbReference>
<dbReference type="GO" id="GO:0016787">
    <property type="term" value="F:hydrolase activity"/>
    <property type="evidence" value="ECO:0007669"/>
    <property type="project" value="InterPro"/>
</dbReference>
<dbReference type="Gene3D" id="3.30.420.40">
    <property type="match status" value="1"/>
</dbReference>
<dbReference type="InterPro" id="IPR024071">
    <property type="entry name" value="S-Me-THD_C_sf"/>
</dbReference>
<dbReference type="Pfam" id="PF06032">
    <property type="entry name" value="S-Me-THD_N"/>
    <property type="match status" value="1"/>
</dbReference>
<evidence type="ECO:0000259" key="3">
    <source>
        <dbReference type="Pfam" id="PF06032"/>
    </source>
</evidence>
<dbReference type="SUPFAM" id="SSF160991">
    <property type="entry name" value="CV3147-like"/>
    <property type="match status" value="1"/>
</dbReference>
<dbReference type="Proteomes" id="UP000799778">
    <property type="component" value="Unassembled WGS sequence"/>
</dbReference>
<proteinExistence type="predicted"/>
<organism evidence="5 6">
    <name type="scientific">Aaosphaeria arxii CBS 175.79</name>
    <dbReference type="NCBI Taxonomy" id="1450172"/>
    <lineage>
        <taxon>Eukaryota</taxon>
        <taxon>Fungi</taxon>
        <taxon>Dikarya</taxon>
        <taxon>Ascomycota</taxon>
        <taxon>Pezizomycotina</taxon>
        <taxon>Dothideomycetes</taxon>
        <taxon>Pleosporomycetidae</taxon>
        <taxon>Pleosporales</taxon>
        <taxon>Pleosporales incertae sedis</taxon>
        <taxon>Aaosphaeria</taxon>
    </lineage>
</organism>
<dbReference type="SUPFAM" id="SSF53067">
    <property type="entry name" value="Actin-like ATPase domain"/>
    <property type="match status" value="2"/>
</dbReference>
<dbReference type="InterPro" id="IPR048350">
    <property type="entry name" value="S-Me-THD-like_C"/>
</dbReference>
<dbReference type="EMBL" id="ML978070">
    <property type="protein sequence ID" value="KAF2014102.1"/>
    <property type="molecule type" value="Genomic_DNA"/>
</dbReference>
<dbReference type="RefSeq" id="XP_033382441.1">
    <property type="nucleotide sequence ID" value="XM_033530467.1"/>
</dbReference>
<dbReference type="GeneID" id="54287864"/>
<name>A0A6A5XLR5_9PLEO</name>
<dbReference type="Pfam" id="PF01968">
    <property type="entry name" value="Hydantoinase_A"/>
    <property type="match status" value="1"/>
</dbReference>
<evidence type="ECO:0008006" key="7">
    <source>
        <dbReference type="Google" id="ProtNLM"/>
    </source>
</evidence>
<dbReference type="Pfam" id="PF05378">
    <property type="entry name" value="Hydant_A_N"/>
    <property type="match status" value="1"/>
</dbReference>
<dbReference type="OrthoDB" id="5404895at2759"/>
<evidence type="ECO:0000259" key="1">
    <source>
        <dbReference type="Pfam" id="PF01968"/>
    </source>
</evidence>
<dbReference type="InterPro" id="IPR010318">
    <property type="entry name" value="S-Me-THD_N"/>
</dbReference>
<sequence length="1003" mass="107287">MAVLKSLRLGVDVGGTNTDGVIIDPTREGEENRGILAWHKEPTTTDPSFGIARAITAMFEAAGTNPSSIGSVTIGTTHFVNAVVTRDASRLCKVAVIRLCGPFTKHSPPCIGWPKSLRNIVLGHSARLKGGLEVDGSLISDIDEEEILEQAHVIKERGIGVVVVNGVFSPIDTVELQEERAAAIIRREIPGVDVVLSKHVSNLGFLERENAAILNASILKFARQTIASFQLAIAAIGLTCPIFITQNDGTVLTCDSAARLPIRTFSSGPTNSMRGAAFLVGRGEYKGKSLMVVDIGGTTSDVGLLLPNGFPRQKSAYSELSGVRMNFNYPDVKSIGLGGGSLVRKIDGRLTVGPESVGYKLSEKALVFNGDTATATDYTVAGSGDISIGDVEKVRGILVQQDVKDYQKEIKRMIEAVIDSMKTSPEDIPVLLVGGGAVIAPDALKGASCVIKPQWSGVANAIGAAMARVSTVIDTVKSTENLSTKELVANISEEVKQKTIKAGATEASIEIVEIETFPLAYIDHKTRFIIRAAGDFDFSRLGDLTEVDGTVDTTTIEDIAAPADVKIGAPLTPQDDEEEELKAPEVDYSTYKPKVQDRLWYLSETDLHWIATGCYILGTGGGGSPYPAMLAVRAIMRFGGTITIKNPVDLKDDDQVGSGVGVGSPTVAMERMAADELLESQTELYKYYQGDRPTAMIATEIGGVNGMMGFILGSSPVMNVPVIDGDWMGRAYPVAWQSMLNVCNERPLKPSAVACCDGNGNNIYIPAVSSLQKLEKVVRATLGQLGSNMMAANAPYTGAQTKSWVIEHTLSQAWRIGRAVARARKENRVDTVAESIIDAVGGPGAGRVLFKGKVVGVERTLIDGHIYGEVIIEGTATDERYSALPLEFTGRVKVPFKNENIAVIKLHEGQRNIPGKENNEDVLAIAPDLISIIDAQNGEAIGSPEYRYGLLVIVLGIAASDKWTSTQRAIDIGGPKGFSMDHLEYRPLGKFVKPVSVIDEYNS</sequence>
<feature type="domain" description="Hydantoinase/oxoprolinase N-terminal" evidence="2">
    <location>
        <begin position="8"/>
        <end position="188"/>
    </location>
</feature>
<feature type="domain" description="Hydantoinase A/oxoprolinase" evidence="1">
    <location>
        <begin position="208"/>
        <end position="379"/>
    </location>
</feature>